<gene>
    <name evidence="4" type="ORF">Sango_0576600</name>
</gene>
<dbReference type="InterPro" id="IPR046431">
    <property type="entry name" value="FAF_dom"/>
</dbReference>
<dbReference type="Proteomes" id="UP001289374">
    <property type="component" value="Unassembled WGS sequence"/>
</dbReference>
<evidence type="ECO:0000313" key="5">
    <source>
        <dbReference type="Proteomes" id="UP001289374"/>
    </source>
</evidence>
<reference evidence="4" key="1">
    <citation type="submission" date="2020-06" db="EMBL/GenBank/DDBJ databases">
        <authorList>
            <person name="Li T."/>
            <person name="Hu X."/>
            <person name="Zhang T."/>
            <person name="Song X."/>
            <person name="Zhang H."/>
            <person name="Dai N."/>
            <person name="Sheng W."/>
            <person name="Hou X."/>
            <person name="Wei L."/>
        </authorList>
    </citation>
    <scope>NUCLEOTIDE SEQUENCE</scope>
    <source>
        <strain evidence="4">K16</strain>
        <tissue evidence="4">Leaf</tissue>
    </source>
</reference>
<proteinExistence type="inferred from homology"/>
<organism evidence="4 5">
    <name type="scientific">Sesamum angolense</name>
    <dbReference type="NCBI Taxonomy" id="2727404"/>
    <lineage>
        <taxon>Eukaryota</taxon>
        <taxon>Viridiplantae</taxon>
        <taxon>Streptophyta</taxon>
        <taxon>Embryophyta</taxon>
        <taxon>Tracheophyta</taxon>
        <taxon>Spermatophyta</taxon>
        <taxon>Magnoliopsida</taxon>
        <taxon>eudicotyledons</taxon>
        <taxon>Gunneridae</taxon>
        <taxon>Pentapetalae</taxon>
        <taxon>asterids</taxon>
        <taxon>lamiids</taxon>
        <taxon>Lamiales</taxon>
        <taxon>Pedaliaceae</taxon>
        <taxon>Sesamum</taxon>
    </lineage>
</organism>
<dbReference type="EMBL" id="JACGWL010000003">
    <property type="protein sequence ID" value="KAK4405701.1"/>
    <property type="molecule type" value="Genomic_DNA"/>
</dbReference>
<dbReference type="PANTHER" id="PTHR33155:SF4">
    <property type="entry name" value="PROTEIN FANTASTIC FOUR 3"/>
    <property type="match status" value="1"/>
</dbReference>
<evidence type="ECO:0000259" key="3">
    <source>
        <dbReference type="Pfam" id="PF11250"/>
    </source>
</evidence>
<comment type="similarity">
    <text evidence="1">Belongs to the fantastic four family.</text>
</comment>
<feature type="region of interest" description="Disordered" evidence="2">
    <location>
        <begin position="237"/>
        <end position="278"/>
    </location>
</feature>
<dbReference type="PANTHER" id="PTHR33155">
    <property type="entry name" value="FANTASTIC FOUR-LIKE PROTEIN (DUF3049)"/>
    <property type="match status" value="1"/>
</dbReference>
<feature type="region of interest" description="Disordered" evidence="2">
    <location>
        <begin position="153"/>
        <end position="190"/>
    </location>
</feature>
<name>A0AAE1X5U5_9LAMI</name>
<reference evidence="4" key="2">
    <citation type="journal article" date="2024" name="Plant">
        <title>Genomic evolution and insights into agronomic trait innovations of Sesamum species.</title>
        <authorList>
            <person name="Miao H."/>
            <person name="Wang L."/>
            <person name="Qu L."/>
            <person name="Liu H."/>
            <person name="Sun Y."/>
            <person name="Le M."/>
            <person name="Wang Q."/>
            <person name="Wei S."/>
            <person name="Zheng Y."/>
            <person name="Lin W."/>
            <person name="Duan Y."/>
            <person name="Cao H."/>
            <person name="Xiong S."/>
            <person name="Wang X."/>
            <person name="Wei L."/>
            <person name="Li C."/>
            <person name="Ma Q."/>
            <person name="Ju M."/>
            <person name="Zhao R."/>
            <person name="Li G."/>
            <person name="Mu C."/>
            <person name="Tian Q."/>
            <person name="Mei H."/>
            <person name="Zhang T."/>
            <person name="Gao T."/>
            <person name="Zhang H."/>
        </authorList>
    </citation>
    <scope>NUCLEOTIDE SEQUENCE</scope>
    <source>
        <strain evidence="4">K16</strain>
    </source>
</reference>
<protein>
    <submittedName>
        <fullName evidence="4">Protein FANTASTIC FOUR 4</fullName>
    </submittedName>
</protein>
<feature type="compositionally biased region" description="Polar residues" evidence="2">
    <location>
        <begin position="180"/>
        <end position="189"/>
    </location>
</feature>
<evidence type="ECO:0000256" key="2">
    <source>
        <dbReference type="SAM" id="MobiDB-lite"/>
    </source>
</evidence>
<dbReference type="AlphaFoldDB" id="A0AAE1X5U5"/>
<sequence>MPSSPTRVVPSRVDMVGLVNLRVGGGMYYVLFAESGGAAAGLGFCGSDDDHGPAEVKNKPIVEFGNWGFLQTVPNKESGDKESYVYTPPLARKSSFSRLSAKSLELCTENLGSETGSDILTDSSSIFSSPPLSPSSNSTSSYKSFDFDDWKQTTNSSSKNPLHRDASSCRKTKNFPPPLTTMSGLSSLQVRRHREDGRLIIEAVEAPFRNSYLQAERSDGRLRLCFLTGSDRAEITTSAAGDEHEEEEEEEEKENGDECGGESTEEEEIEEASSDVEEFNEEINLEMEMEMEKEKFQRLSRCKEEGHGNKGLCSNWKPALWVAIS</sequence>
<keyword evidence="5" id="KW-1185">Reference proteome</keyword>
<feature type="compositionally biased region" description="Acidic residues" evidence="2">
    <location>
        <begin position="243"/>
        <end position="278"/>
    </location>
</feature>
<accession>A0AAE1X5U5</accession>
<comment type="caution">
    <text evidence="4">The sequence shown here is derived from an EMBL/GenBank/DDBJ whole genome shotgun (WGS) entry which is preliminary data.</text>
</comment>
<evidence type="ECO:0000313" key="4">
    <source>
        <dbReference type="EMBL" id="KAK4405701.1"/>
    </source>
</evidence>
<dbReference type="Pfam" id="PF11250">
    <property type="entry name" value="FAF"/>
    <property type="match status" value="1"/>
</dbReference>
<feature type="domain" description="FAF" evidence="3">
    <location>
        <begin position="174"/>
        <end position="226"/>
    </location>
</feature>
<evidence type="ECO:0000256" key="1">
    <source>
        <dbReference type="ARBA" id="ARBA00008690"/>
    </source>
</evidence>
<dbReference type="InterPro" id="IPR021410">
    <property type="entry name" value="FAF"/>
</dbReference>